<dbReference type="EMBL" id="JACEIK010004012">
    <property type="protein sequence ID" value="MCD9643837.1"/>
    <property type="molecule type" value="Genomic_DNA"/>
</dbReference>
<proteinExistence type="predicted"/>
<name>A0ABS8VBZ3_DATST</name>
<evidence type="ECO:0000313" key="1">
    <source>
        <dbReference type="EMBL" id="MCD9643837.1"/>
    </source>
</evidence>
<keyword evidence="2" id="KW-1185">Reference proteome</keyword>
<gene>
    <name evidence="1" type="ORF">HAX54_031689</name>
</gene>
<sequence>MAWDFYYALVVRSSSVSSMSMLYSSTGPLGEFASCSDAEPYPSVLFGLLSNLGPFSLGLEWKSNYFVSKGVCYGGLVSDGRESGDH</sequence>
<feature type="non-terminal residue" evidence="1">
    <location>
        <position position="86"/>
    </location>
</feature>
<protein>
    <submittedName>
        <fullName evidence="1">Uncharacterized protein</fullName>
    </submittedName>
</protein>
<reference evidence="1 2" key="1">
    <citation type="journal article" date="2021" name="BMC Genomics">
        <title>Datura genome reveals duplications of psychoactive alkaloid biosynthetic genes and high mutation rate following tissue culture.</title>
        <authorList>
            <person name="Rajewski A."/>
            <person name="Carter-House D."/>
            <person name="Stajich J."/>
            <person name="Litt A."/>
        </authorList>
    </citation>
    <scope>NUCLEOTIDE SEQUENCE [LARGE SCALE GENOMIC DNA]</scope>
    <source>
        <strain evidence="1">AR-01</strain>
    </source>
</reference>
<accession>A0ABS8VBZ3</accession>
<evidence type="ECO:0000313" key="2">
    <source>
        <dbReference type="Proteomes" id="UP000823775"/>
    </source>
</evidence>
<dbReference type="Proteomes" id="UP000823775">
    <property type="component" value="Unassembled WGS sequence"/>
</dbReference>
<comment type="caution">
    <text evidence="1">The sequence shown here is derived from an EMBL/GenBank/DDBJ whole genome shotgun (WGS) entry which is preliminary data.</text>
</comment>
<organism evidence="1 2">
    <name type="scientific">Datura stramonium</name>
    <name type="common">Jimsonweed</name>
    <name type="synonym">Common thornapple</name>
    <dbReference type="NCBI Taxonomy" id="4076"/>
    <lineage>
        <taxon>Eukaryota</taxon>
        <taxon>Viridiplantae</taxon>
        <taxon>Streptophyta</taxon>
        <taxon>Embryophyta</taxon>
        <taxon>Tracheophyta</taxon>
        <taxon>Spermatophyta</taxon>
        <taxon>Magnoliopsida</taxon>
        <taxon>eudicotyledons</taxon>
        <taxon>Gunneridae</taxon>
        <taxon>Pentapetalae</taxon>
        <taxon>asterids</taxon>
        <taxon>lamiids</taxon>
        <taxon>Solanales</taxon>
        <taxon>Solanaceae</taxon>
        <taxon>Solanoideae</taxon>
        <taxon>Datureae</taxon>
        <taxon>Datura</taxon>
    </lineage>
</organism>